<organism evidence="2">
    <name type="scientific">Pseudomonas peradeniyensis</name>
    <dbReference type="NCBI Taxonomy" id="2745488"/>
    <lineage>
        <taxon>Bacteria</taxon>
        <taxon>Pseudomonadati</taxon>
        <taxon>Pseudomonadota</taxon>
        <taxon>Gammaproteobacteria</taxon>
        <taxon>Pseudomonadales</taxon>
        <taxon>Pseudomonadaceae</taxon>
        <taxon>Pseudomonas</taxon>
    </lineage>
</organism>
<accession>A0A923GE10</accession>
<reference evidence="2" key="1">
    <citation type="journal article" date="2020" name="Microorganisms">
        <title>Reliable Identification of Environmental Pseudomonas Isolates Using the rpoD Gene.</title>
        <authorList>
            <consortium name="The Broad Institute Genome Sequencing Platform"/>
            <person name="Girard L."/>
            <person name="Lood C."/>
            <person name="Rokni-Zadeh H."/>
            <person name="van Noort V."/>
            <person name="Lavigne R."/>
            <person name="De Mot R."/>
        </authorList>
    </citation>
    <scope>NUCLEOTIDE SEQUENCE</scope>
    <source>
        <strain evidence="2">BW13M1</strain>
    </source>
</reference>
<gene>
    <name evidence="2" type="ORF">HU751_24595</name>
</gene>
<protein>
    <submittedName>
        <fullName evidence="2">Uncharacterized protein</fullName>
    </submittedName>
</protein>
<evidence type="ECO:0000256" key="1">
    <source>
        <dbReference type="SAM" id="Phobius"/>
    </source>
</evidence>
<keyword evidence="1" id="KW-0812">Transmembrane</keyword>
<dbReference type="RefSeq" id="WP_186735409.1">
    <property type="nucleotide sequence ID" value="NZ_JABWRJ020000001.1"/>
</dbReference>
<dbReference type="AlphaFoldDB" id="A0A923GE10"/>
<reference evidence="2" key="2">
    <citation type="submission" date="2020-07" db="EMBL/GenBank/DDBJ databases">
        <authorList>
            <person name="Lood C."/>
            <person name="Girard L."/>
        </authorList>
    </citation>
    <scope>NUCLEOTIDE SEQUENCE</scope>
    <source>
        <strain evidence="2">BW13M1</strain>
    </source>
</reference>
<evidence type="ECO:0000313" key="2">
    <source>
        <dbReference type="EMBL" id="MBC3448965.1"/>
    </source>
</evidence>
<dbReference type="EMBL" id="JABWRJ010000051">
    <property type="protein sequence ID" value="MBC3448965.1"/>
    <property type="molecule type" value="Genomic_DNA"/>
</dbReference>
<proteinExistence type="predicted"/>
<keyword evidence="1" id="KW-0472">Membrane</keyword>
<keyword evidence="1" id="KW-1133">Transmembrane helix</keyword>
<feature type="transmembrane region" description="Helical" evidence="1">
    <location>
        <begin position="40"/>
        <end position="58"/>
    </location>
</feature>
<name>A0A923GE10_9PSED</name>
<comment type="caution">
    <text evidence="2">The sequence shown here is derived from an EMBL/GenBank/DDBJ whole genome shotgun (WGS) entry which is preliminary data.</text>
</comment>
<feature type="transmembrane region" description="Helical" evidence="1">
    <location>
        <begin position="5"/>
        <end position="28"/>
    </location>
</feature>
<sequence>MKKIILTFIILMLVSIGVIAILIYTGAANKTSSANDTVKAILQVVIVSGFGAWVSVLMSDYQLRQQAKEKEREVRRMKLEYREVLLKSVLSRAMDAYGKAKTARRLFRGRGVASNSRHLVLEQYDHFFDQINAAQLELEVLARDVRASDRTFSEPGGLDQNISKMEKYLGELISEYEQLRPQFSDPMTSFTISDLPRLEDYIRPSAQSEFKPSMITPFQGIQASIRKDLLNPSL</sequence>